<dbReference type="EMBL" id="DWYR01000020">
    <property type="protein sequence ID" value="HJA99276.1"/>
    <property type="molecule type" value="Genomic_DNA"/>
</dbReference>
<name>A0A9D2L4S9_9BACT</name>
<dbReference type="InterPro" id="IPR037226">
    <property type="entry name" value="CAC2185-like_sf"/>
</dbReference>
<dbReference type="AlphaFoldDB" id="A0A9D2L4S9"/>
<evidence type="ECO:0000313" key="1">
    <source>
        <dbReference type="EMBL" id="HJA99276.1"/>
    </source>
</evidence>
<dbReference type="SUPFAM" id="SSF142795">
    <property type="entry name" value="CAC2185-like"/>
    <property type="match status" value="1"/>
</dbReference>
<dbReference type="InterPro" id="IPR015037">
    <property type="entry name" value="DUF1919"/>
</dbReference>
<proteinExistence type="predicted"/>
<sequence length="229" mass="26404">MTRSSAKKKDLWWRKKIISLTHMCHRKRLVRRLTNHALSILSLDCTGGVMAHELRLQFKSPTVNLFFESCADFICYVENLSYYATAEVCELPYGQEGDRRYPIGALSGNGTLPDIKLHFLHYHTFEEARDKWVERSARLDFSNLCVVMQAAAFDQGLLKRFERLPMARKVVLAYEKSCSVESPLIFKMRSLDAFVPGRILDYNGLSGRRYLDDFDYVAFLNDGTIRAAK</sequence>
<evidence type="ECO:0000313" key="2">
    <source>
        <dbReference type="Proteomes" id="UP000824259"/>
    </source>
</evidence>
<dbReference type="Proteomes" id="UP000824259">
    <property type="component" value="Unassembled WGS sequence"/>
</dbReference>
<dbReference type="Pfam" id="PF08942">
    <property type="entry name" value="DUF1919"/>
    <property type="match status" value="1"/>
</dbReference>
<gene>
    <name evidence="1" type="ORF">H9779_06750</name>
</gene>
<reference evidence="1" key="1">
    <citation type="journal article" date="2021" name="PeerJ">
        <title>Extensive microbial diversity within the chicken gut microbiome revealed by metagenomics and culture.</title>
        <authorList>
            <person name="Gilroy R."/>
            <person name="Ravi A."/>
            <person name="Getino M."/>
            <person name="Pursley I."/>
            <person name="Horton D.L."/>
            <person name="Alikhan N.F."/>
            <person name="Baker D."/>
            <person name="Gharbi K."/>
            <person name="Hall N."/>
            <person name="Watson M."/>
            <person name="Adriaenssens E.M."/>
            <person name="Foster-Nyarko E."/>
            <person name="Jarju S."/>
            <person name="Secka A."/>
            <person name="Antonio M."/>
            <person name="Oren A."/>
            <person name="Chaudhuri R.R."/>
            <person name="La Ragione R."/>
            <person name="Hildebrand F."/>
            <person name="Pallen M.J."/>
        </authorList>
    </citation>
    <scope>NUCLEOTIDE SEQUENCE</scope>
    <source>
        <strain evidence="1">CHK169-11906</strain>
    </source>
</reference>
<protein>
    <submittedName>
        <fullName evidence="1">DUF1919 domain-containing protein</fullName>
    </submittedName>
</protein>
<reference evidence="1" key="2">
    <citation type="submission" date="2021-04" db="EMBL/GenBank/DDBJ databases">
        <authorList>
            <person name="Gilroy R."/>
        </authorList>
    </citation>
    <scope>NUCLEOTIDE SEQUENCE</scope>
    <source>
        <strain evidence="1">CHK169-11906</strain>
    </source>
</reference>
<accession>A0A9D2L4S9</accession>
<comment type="caution">
    <text evidence="1">The sequence shown here is derived from an EMBL/GenBank/DDBJ whole genome shotgun (WGS) entry which is preliminary data.</text>
</comment>
<organism evidence="1 2">
    <name type="scientific">Candidatus Alistipes avicola</name>
    <dbReference type="NCBI Taxonomy" id="2838432"/>
    <lineage>
        <taxon>Bacteria</taxon>
        <taxon>Pseudomonadati</taxon>
        <taxon>Bacteroidota</taxon>
        <taxon>Bacteroidia</taxon>
        <taxon>Bacteroidales</taxon>
        <taxon>Rikenellaceae</taxon>
        <taxon>Alistipes</taxon>
    </lineage>
</organism>